<evidence type="ECO:0000313" key="2">
    <source>
        <dbReference type="Proteomes" id="UP000001072"/>
    </source>
</evidence>
<dbReference type="GeneID" id="18921529"/>
<evidence type="ECO:0008006" key="3">
    <source>
        <dbReference type="Google" id="ProtNLM"/>
    </source>
</evidence>
<gene>
    <name evidence="1" type="ORF">MELLADRAFT_101955</name>
</gene>
<sequence length="436" mass="49567">MNPASTIPIEIVTLIIKYCAEKAFHMGINDSNSADNPFLHRTSVKELLSLRVLGKSWAAAIPPVVYQALRLQSPWAQAYISGMWSKGVIMSSLSHHHLRRLALDRVMYLPSLGSESFYEGTMDHLFKKLESEYEHYNTKSMSMNDATKLILLCSSSLTDLKIGFTGTVGFSDDLVLAIQAISSLKSFSIEGDERHNIMNNADSLIEILNHTDLLESLSLKFSTLGSLAVRDGALPQLVHFWVALHCENLNAINDFCQAPGRRIKLLEFSPTSYVGDSEAMIRAMRSTLEGLFIDRMPDRLPDELRFMRFPKLRIFRNVHISPSFHQPAWFGWPFFEAVNIFITSYDKGNTYWRKLLEEFGDLRMPLNLKRFIFVTGKGKVIKDERNRLNTLRAVRDPSAKTAVNAQSGAIEDAYVRFFEVLKIISIPLTMQMCRMK</sequence>
<dbReference type="KEGG" id="mlr:MELLADRAFT_101955"/>
<dbReference type="Proteomes" id="UP000001072">
    <property type="component" value="Unassembled WGS sequence"/>
</dbReference>
<evidence type="ECO:0000313" key="1">
    <source>
        <dbReference type="EMBL" id="EGG12047.1"/>
    </source>
</evidence>
<dbReference type="AlphaFoldDB" id="F4R5H3"/>
<dbReference type="EMBL" id="GL883091">
    <property type="protein sequence ID" value="EGG12047.1"/>
    <property type="molecule type" value="Genomic_DNA"/>
</dbReference>
<organism evidence="2">
    <name type="scientific">Melampsora larici-populina (strain 98AG31 / pathotype 3-4-7)</name>
    <name type="common">Poplar leaf rust fungus</name>
    <dbReference type="NCBI Taxonomy" id="747676"/>
    <lineage>
        <taxon>Eukaryota</taxon>
        <taxon>Fungi</taxon>
        <taxon>Dikarya</taxon>
        <taxon>Basidiomycota</taxon>
        <taxon>Pucciniomycotina</taxon>
        <taxon>Pucciniomycetes</taxon>
        <taxon>Pucciniales</taxon>
        <taxon>Melampsoraceae</taxon>
        <taxon>Melampsora</taxon>
    </lineage>
</organism>
<dbReference type="InParanoid" id="F4R5H3"/>
<accession>F4R5H3</accession>
<proteinExistence type="predicted"/>
<name>F4R5H3_MELLP</name>
<keyword evidence="2" id="KW-1185">Reference proteome</keyword>
<dbReference type="RefSeq" id="XP_007404422.1">
    <property type="nucleotide sequence ID" value="XM_007404360.1"/>
</dbReference>
<dbReference type="HOGENOM" id="CLU_032925_2_0_1"/>
<reference evidence="2" key="1">
    <citation type="journal article" date="2011" name="Proc. Natl. Acad. Sci. U.S.A.">
        <title>Obligate biotrophy features unraveled by the genomic analysis of rust fungi.</title>
        <authorList>
            <person name="Duplessis S."/>
            <person name="Cuomo C.A."/>
            <person name="Lin Y.-C."/>
            <person name="Aerts A."/>
            <person name="Tisserant E."/>
            <person name="Veneault-Fourrey C."/>
            <person name="Joly D.L."/>
            <person name="Hacquard S."/>
            <person name="Amselem J."/>
            <person name="Cantarel B.L."/>
            <person name="Chiu R."/>
            <person name="Coutinho P.M."/>
            <person name="Feau N."/>
            <person name="Field M."/>
            <person name="Frey P."/>
            <person name="Gelhaye E."/>
            <person name="Goldberg J."/>
            <person name="Grabherr M.G."/>
            <person name="Kodira C.D."/>
            <person name="Kohler A."/>
            <person name="Kuees U."/>
            <person name="Lindquist E.A."/>
            <person name="Lucas S.M."/>
            <person name="Mago R."/>
            <person name="Mauceli E."/>
            <person name="Morin E."/>
            <person name="Murat C."/>
            <person name="Pangilinan J.L."/>
            <person name="Park R."/>
            <person name="Pearson M."/>
            <person name="Quesneville H."/>
            <person name="Rouhier N."/>
            <person name="Sakthikumar S."/>
            <person name="Salamov A.A."/>
            <person name="Schmutz J."/>
            <person name="Selles B."/>
            <person name="Shapiro H."/>
            <person name="Tanguay P."/>
            <person name="Tuskan G.A."/>
            <person name="Henrissat B."/>
            <person name="Van de Peer Y."/>
            <person name="Rouze P."/>
            <person name="Ellis J.G."/>
            <person name="Dodds P.N."/>
            <person name="Schein J.E."/>
            <person name="Zhong S."/>
            <person name="Hamelin R.C."/>
            <person name="Grigoriev I.V."/>
            <person name="Szabo L.J."/>
            <person name="Martin F."/>
        </authorList>
    </citation>
    <scope>NUCLEOTIDE SEQUENCE [LARGE SCALE GENOMIC DNA]</scope>
    <source>
        <strain evidence="2">98AG31 / pathotype 3-4-7</strain>
    </source>
</reference>
<protein>
    <recommendedName>
        <fullName evidence="3">F-box domain-containing protein</fullName>
    </recommendedName>
</protein>
<dbReference type="VEuPathDB" id="FungiDB:MELLADRAFT_101955"/>